<accession>K9VFI0</accession>
<gene>
    <name evidence="1" type="ORF">Osc7112_1477</name>
</gene>
<dbReference type="AlphaFoldDB" id="K9VFI0"/>
<dbReference type="PATRIC" id="fig|179408.3.peg.1785"/>
<organism evidence="1 2">
    <name type="scientific">Phormidium nigroviride PCC 7112</name>
    <dbReference type="NCBI Taxonomy" id="179408"/>
    <lineage>
        <taxon>Bacteria</taxon>
        <taxon>Bacillati</taxon>
        <taxon>Cyanobacteriota</taxon>
        <taxon>Cyanophyceae</taxon>
        <taxon>Oscillatoriophycideae</taxon>
        <taxon>Oscillatoriales</taxon>
        <taxon>Oscillatoriaceae</taxon>
        <taxon>Phormidium</taxon>
    </lineage>
</organism>
<evidence type="ECO:0000313" key="1">
    <source>
        <dbReference type="EMBL" id="AFZ06000.1"/>
    </source>
</evidence>
<reference evidence="1 2" key="1">
    <citation type="submission" date="2012-05" db="EMBL/GenBank/DDBJ databases">
        <title>Finished chromosome of genome of Oscillatoria sp. PCC 7112.</title>
        <authorList>
            <consortium name="US DOE Joint Genome Institute"/>
            <person name="Gugger M."/>
            <person name="Coursin T."/>
            <person name="Rippka R."/>
            <person name="Tandeau De Marsac N."/>
            <person name="Huntemann M."/>
            <person name="Wei C.-L."/>
            <person name="Han J."/>
            <person name="Detter J.C."/>
            <person name="Han C."/>
            <person name="Tapia R."/>
            <person name="Davenport K."/>
            <person name="Daligault H."/>
            <person name="Erkkila T."/>
            <person name="Gu W."/>
            <person name="Munk A.C.C."/>
            <person name="Teshima H."/>
            <person name="Xu Y."/>
            <person name="Chain P."/>
            <person name="Chen A."/>
            <person name="Krypides N."/>
            <person name="Mavromatis K."/>
            <person name="Markowitz V."/>
            <person name="Szeto E."/>
            <person name="Ivanova N."/>
            <person name="Mikhailova N."/>
            <person name="Ovchinnikova G."/>
            <person name="Pagani I."/>
            <person name="Pati A."/>
            <person name="Goodwin L."/>
            <person name="Peters L."/>
            <person name="Pitluck S."/>
            <person name="Woyke T."/>
            <person name="Kerfeld C."/>
        </authorList>
    </citation>
    <scope>NUCLEOTIDE SEQUENCE [LARGE SCALE GENOMIC DNA]</scope>
    <source>
        <strain evidence="1 2">PCC 7112</strain>
    </source>
</reference>
<dbReference type="KEGG" id="oni:Osc7112_1477"/>
<protein>
    <recommendedName>
        <fullName evidence="3">Nucleotidyl transferase AbiEii/AbiGii toxin family protein</fullName>
    </recommendedName>
</protein>
<name>K9VFI0_9CYAN</name>
<dbReference type="STRING" id="179408.Osc7112_1477"/>
<dbReference type="InterPro" id="IPR014942">
    <property type="entry name" value="AbiEii"/>
</dbReference>
<dbReference type="OrthoDB" id="5508069at2"/>
<evidence type="ECO:0008006" key="3">
    <source>
        <dbReference type="Google" id="ProtNLM"/>
    </source>
</evidence>
<sequence>MNHQEIATGLTIPAELPFLQAICWQVADVKKLSFKEMLCRYESGWHYWGVLGTPSFEELAFIQAISQQHQSWLIAELGSSCSPNTPENWVSPQAMFKREIHQKILTVLSHLNVEFLQECRAYFGGGTLVSMEHGEYRLSQDIDFMCPMDRGYRLLRRKVAEGGYDAIFGSRDSLGDSFASRIVLPNDIQANQYGIRFPVIVDGTTIKFEMVCEGRIDLGEPNYPNWSPVPCLNQIDSIAEKLLANADRWPSDRVNSRDLIDLAVQRLASAIPQRAIDKAEAAYQVMEPLDRAIQYFQDRPDYREKCYEVLSIAEPNKVIDGIDLLAQDLGRKITVRTFSETISSFPGRLED</sequence>
<dbReference type="eggNOG" id="ENOG502ZFU0">
    <property type="taxonomic scope" value="Bacteria"/>
</dbReference>
<keyword evidence="2" id="KW-1185">Reference proteome</keyword>
<dbReference type="Pfam" id="PF08843">
    <property type="entry name" value="AbiEii"/>
    <property type="match status" value="1"/>
</dbReference>
<dbReference type="HOGENOM" id="CLU_071784_0_0_3"/>
<proteinExistence type="predicted"/>
<dbReference type="RefSeq" id="WP_015175320.1">
    <property type="nucleotide sequence ID" value="NC_019729.1"/>
</dbReference>
<dbReference type="Proteomes" id="UP000010478">
    <property type="component" value="Chromosome"/>
</dbReference>
<evidence type="ECO:0000313" key="2">
    <source>
        <dbReference type="Proteomes" id="UP000010478"/>
    </source>
</evidence>
<dbReference type="EMBL" id="CP003614">
    <property type="protein sequence ID" value="AFZ06000.1"/>
    <property type="molecule type" value="Genomic_DNA"/>
</dbReference>